<dbReference type="AlphaFoldDB" id="A0A9D3XNK9"/>
<proteinExistence type="predicted"/>
<dbReference type="Proteomes" id="UP000827986">
    <property type="component" value="Unassembled WGS sequence"/>
</dbReference>
<sequence length="134" mass="14684">METINFKYSTIYRTIVTGWGKLDSQRGGFCSFRATSYQLGTVKHSIKVSMAAPYILRANSLSSIYPLSAGSLRMASNIHSAPRNGKQGILNPGPLSQRVLYHAKHLVSFLEVLSLCGPVSPPPPPLYSDHLSTY</sequence>
<gene>
    <name evidence="1" type="ORF">KIL84_010149</name>
</gene>
<name>A0A9D3XNK9_9SAUR</name>
<comment type="caution">
    <text evidence="1">The sequence shown here is derived from an EMBL/GenBank/DDBJ whole genome shotgun (WGS) entry which is preliminary data.</text>
</comment>
<accession>A0A9D3XNK9</accession>
<keyword evidence="2" id="KW-1185">Reference proteome</keyword>
<protein>
    <submittedName>
        <fullName evidence="1">Uncharacterized protein</fullName>
    </submittedName>
</protein>
<organism evidence="1 2">
    <name type="scientific">Mauremys mutica</name>
    <name type="common">yellowpond turtle</name>
    <dbReference type="NCBI Taxonomy" id="74926"/>
    <lineage>
        <taxon>Eukaryota</taxon>
        <taxon>Metazoa</taxon>
        <taxon>Chordata</taxon>
        <taxon>Craniata</taxon>
        <taxon>Vertebrata</taxon>
        <taxon>Euteleostomi</taxon>
        <taxon>Archelosauria</taxon>
        <taxon>Testudinata</taxon>
        <taxon>Testudines</taxon>
        <taxon>Cryptodira</taxon>
        <taxon>Durocryptodira</taxon>
        <taxon>Testudinoidea</taxon>
        <taxon>Geoemydidae</taxon>
        <taxon>Geoemydinae</taxon>
        <taxon>Mauremys</taxon>
    </lineage>
</organism>
<reference evidence="1" key="1">
    <citation type="submission" date="2021-09" db="EMBL/GenBank/DDBJ databases">
        <title>The genome of Mauremys mutica provides insights into the evolution of semi-aquatic lifestyle.</title>
        <authorList>
            <person name="Gong S."/>
            <person name="Gao Y."/>
        </authorList>
    </citation>
    <scope>NUCLEOTIDE SEQUENCE</scope>
    <source>
        <strain evidence="1">MM-2020</strain>
        <tissue evidence="1">Muscle</tissue>
    </source>
</reference>
<evidence type="ECO:0000313" key="2">
    <source>
        <dbReference type="Proteomes" id="UP000827986"/>
    </source>
</evidence>
<dbReference type="EMBL" id="JAHDVG010000467">
    <property type="protein sequence ID" value="KAH1182395.1"/>
    <property type="molecule type" value="Genomic_DNA"/>
</dbReference>
<evidence type="ECO:0000313" key="1">
    <source>
        <dbReference type="EMBL" id="KAH1182395.1"/>
    </source>
</evidence>